<proteinExistence type="predicted"/>
<evidence type="ECO:0000313" key="2">
    <source>
        <dbReference type="EMBL" id="GMS87698.1"/>
    </source>
</evidence>
<organism evidence="2 3">
    <name type="scientific">Pristionchus entomophagus</name>
    <dbReference type="NCBI Taxonomy" id="358040"/>
    <lineage>
        <taxon>Eukaryota</taxon>
        <taxon>Metazoa</taxon>
        <taxon>Ecdysozoa</taxon>
        <taxon>Nematoda</taxon>
        <taxon>Chromadorea</taxon>
        <taxon>Rhabditida</taxon>
        <taxon>Rhabditina</taxon>
        <taxon>Diplogasteromorpha</taxon>
        <taxon>Diplogasteroidea</taxon>
        <taxon>Neodiplogasteridae</taxon>
        <taxon>Pristionchus</taxon>
    </lineage>
</organism>
<gene>
    <name evidence="2" type="ORF">PENTCL1PPCAC_9873</name>
</gene>
<evidence type="ECO:0000313" key="3">
    <source>
        <dbReference type="Proteomes" id="UP001432027"/>
    </source>
</evidence>
<comment type="caution">
    <text evidence="2">The sequence shown here is derived from an EMBL/GenBank/DDBJ whole genome shotgun (WGS) entry which is preliminary data.</text>
</comment>
<evidence type="ECO:0000256" key="1">
    <source>
        <dbReference type="SAM" id="SignalP"/>
    </source>
</evidence>
<keyword evidence="3" id="KW-1185">Reference proteome</keyword>
<feature type="chain" id="PRO_5043618918" evidence="1">
    <location>
        <begin position="17"/>
        <end position="110"/>
    </location>
</feature>
<reference evidence="2" key="1">
    <citation type="submission" date="2023-10" db="EMBL/GenBank/DDBJ databases">
        <title>Genome assembly of Pristionchus species.</title>
        <authorList>
            <person name="Yoshida K."/>
            <person name="Sommer R.J."/>
        </authorList>
    </citation>
    <scope>NUCLEOTIDE SEQUENCE</scope>
    <source>
        <strain evidence="2">RS0144</strain>
    </source>
</reference>
<name>A0AAV5T0D5_9BILA</name>
<protein>
    <submittedName>
        <fullName evidence="2">Uncharacterized protein</fullName>
    </submittedName>
</protein>
<feature type="non-terminal residue" evidence="2">
    <location>
        <position position="1"/>
    </location>
</feature>
<feature type="signal peptide" evidence="1">
    <location>
        <begin position="1"/>
        <end position="16"/>
    </location>
</feature>
<dbReference type="EMBL" id="BTSX01000003">
    <property type="protein sequence ID" value="GMS87698.1"/>
    <property type="molecule type" value="Genomic_DNA"/>
</dbReference>
<dbReference type="AlphaFoldDB" id="A0AAV5T0D5"/>
<accession>A0AAV5T0D5</accession>
<sequence length="110" mass="12387">KSAIVLACLLFSLVSSRPGFSEEYMQNYRNGAQLLRNALKMMEDMYEENEHEKLPVSDYVDTTKFTRHLANLVFHQAARTAPGFSESAFKGNHGEVELMKIAKTLSELSG</sequence>
<dbReference type="Proteomes" id="UP001432027">
    <property type="component" value="Unassembled WGS sequence"/>
</dbReference>
<keyword evidence="1" id="KW-0732">Signal</keyword>